<accession>A0A9P4NT20</accession>
<feature type="region of interest" description="Disordered" evidence="1">
    <location>
        <begin position="740"/>
        <end position="795"/>
    </location>
</feature>
<reference evidence="4" key="1">
    <citation type="journal article" date="2020" name="Stud. Mycol.">
        <title>101 Dothideomycetes genomes: a test case for predicting lifestyles and emergence of pathogens.</title>
        <authorList>
            <person name="Haridas S."/>
            <person name="Albert R."/>
            <person name="Binder M."/>
            <person name="Bloem J."/>
            <person name="Labutti K."/>
            <person name="Salamov A."/>
            <person name="Andreopoulos B."/>
            <person name="Baker S."/>
            <person name="Barry K."/>
            <person name="Bills G."/>
            <person name="Bluhm B."/>
            <person name="Cannon C."/>
            <person name="Castanera R."/>
            <person name="Culley D."/>
            <person name="Daum C."/>
            <person name="Ezra D."/>
            <person name="Gonzalez J."/>
            <person name="Henrissat B."/>
            <person name="Kuo A."/>
            <person name="Liang C."/>
            <person name="Lipzen A."/>
            <person name="Lutzoni F."/>
            <person name="Magnuson J."/>
            <person name="Mondo S."/>
            <person name="Nolan M."/>
            <person name="Ohm R."/>
            <person name="Pangilinan J."/>
            <person name="Park H.-J."/>
            <person name="Ramirez L."/>
            <person name="Alfaro M."/>
            <person name="Sun H."/>
            <person name="Tritt A."/>
            <person name="Yoshinaga Y."/>
            <person name="Zwiers L.-H."/>
            <person name="Turgeon B."/>
            <person name="Goodwin S."/>
            <person name="Spatafora J."/>
            <person name="Crous P."/>
            <person name="Grigoriev I."/>
        </authorList>
    </citation>
    <scope>NUCLEOTIDE SEQUENCE</scope>
    <source>
        <strain evidence="4">CBS 130266</strain>
    </source>
</reference>
<protein>
    <recommendedName>
        <fullName evidence="3">Phospholipid/glycerol acyltransferase domain-containing protein</fullName>
    </recommendedName>
</protein>
<dbReference type="AlphaFoldDB" id="A0A9P4NT20"/>
<keyword evidence="2" id="KW-0472">Membrane</keyword>
<dbReference type="GO" id="GO:0016287">
    <property type="term" value="F:glycerone-phosphate O-acyltransferase activity"/>
    <property type="evidence" value="ECO:0007669"/>
    <property type="project" value="TreeGrafter"/>
</dbReference>
<feature type="transmembrane region" description="Helical" evidence="2">
    <location>
        <begin position="17"/>
        <end position="34"/>
    </location>
</feature>
<dbReference type="SMART" id="SM00563">
    <property type="entry name" value="PlsC"/>
    <property type="match status" value="1"/>
</dbReference>
<keyword evidence="2" id="KW-1133">Transmembrane helix</keyword>
<dbReference type="OrthoDB" id="2427554at2759"/>
<gene>
    <name evidence="4" type="ORF">EJ08DRAFT_696129</name>
</gene>
<feature type="transmembrane region" description="Helical" evidence="2">
    <location>
        <begin position="523"/>
        <end position="544"/>
    </location>
</feature>
<feature type="transmembrane region" description="Helical" evidence="2">
    <location>
        <begin position="437"/>
        <end position="457"/>
    </location>
</feature>
<feature type="compositionally biased region" description="Polar residues" evidence="1">
    <location>
        <begin position="647"/>
        <end position="673"/>
    </location>
</feature>
<dbReference type="EMBL" id="MU007030">
    <property type="protein sequence ID" value="KAF2431650.1"/>
    <property type="molecule type" value="Genomic_DNA"/>
</dbReference>
<evidence type="ECO:0000313" key="4">
    <source>
        <dbReference type="EMBL" id="KAF2431650.1"/>
    </source>
</evidence>
<feature type="domain" description="Phospholipid/glycerol acyltransferase" evidence="3">
    <location>
        <begin position="52"/>
        <end position="290"/>
    </location>
</feature>
<dbReference type="Pfam" id="PF01553">
    <property type="entry name" value="Acyltransferase"/>
    <property type="match status" value="1"/>
</dbReference>
<dbReference type="PANTHER" id="PTHR31605:SF0">
    <property type="entry name" value="GLYCEROL-3-PHOSPHATE O-ACYLTRANSFERASE 1"/>
    <property type="match status" value="1"/>
</dbReference>
<dbReference type="InterPro" id="IPR002123">
    <property type="entry name" value="Plipid/glycerol_acylTrfase"/>
</dbReference>
<feature type="transmembrane region" description="Helical" evidence="2">
    <location>
        <begin position="488"/>
        <end position="511"/>
    </location>
</feature>
<dbReference type="SUPFAM" id="SSF69593">
    <property type="entry name" value="Glycerol-3-phosphate (1)-acyltransferase"/>
    <property type="match status" value="1"/>
</dbReference>
<name>A0A9P4NT20_9PEZI</name>
<dbReference type="InterPro" id="IPR052744">
    <property type="entry name" value="GPAT/DAPAT"/>
</dbReference>
<feature type="region of interest" description="Disordered" evidence="1">
    <location>
        <begin position="697"/>
        <end position="722"/>
    </location>
</feature>
<evidence type="ECO:0000256" key="2">
    <source>
        <dbReference type="SAM" id="Phobius"/>
    </source>
</evidence>
<evidence type="ECO:0000256" key="1">
    <source>
        <dbReference type="SAM" id="MobiDB-lite"/>
    </source>
</evidence>
<dbReference type="CDD" id="cd07992">
    <property type="entry name" value="LPLAT_AAK14816-like"/>
    <property type="match status" value="1"/>
</dbReference>
<comment type="caution">
    <text evidence="4">The sequence shown here is derived from an EMBL/GenBank/DDBJ whole genome shotgun (WGS) entry which is preliminary data.</text>
</comment>
<evidence type="ECO:0000259" key="3">
    <source>
        <dbReference type="SMART" id="SM00563"/>
    </source>
</evidence>
<proteinExistence type="predicted"/>
<dbReference type="GO" id="GO:0008654">
    <property type="term" value="P:phospholipid biosynthetic process"/>
    <property type="evidence" value="ECO:0007669"/>
    <property type="project" value="TreeGrafter"/>
</dbReference>
<organism evidence="4 5">
    <name type="scientific">Tothia fuscella</name>
    <dbReference type="NCBI Taxonomy" id="1048955"/>
    <lineage>
        <taxon>Eukaryota</taxon>
        <taxon>Fungi</taxon>
        <taxon>Dikarya</taxon>
        <taxon>Ascomycota</taxon>
        <taxon>Pezizomycotina</taxon>
        <taxon>Dothideomycetes</taxon>
        <taxon>Pleosporomycetidae</taxon>
        <taxon>Venturiales</taxon>
        <taxon>Cylindrosympodiaceae</taxon>
        <taxon>Tothia</taxon>
    </lineage>
</organism>
<keyword evidence="2" id="KW-0812">Transmembrane</keyword>
<dbReference type="Proteomes" id="UP000800235">
    <property type="component" value="Unassembled WGS sequence"/>
</dbReference>
<feature type="compositionally biased region" description="Basic and acidic residues" evidence="1">
    <location>
        <begin position="740"/>
        <end position="756"/>
    </location>
</feature>
<dbReference type="GO" id="GO:0004366">
    <property type="term" value="F:glycerol-3-phosphate O-acyltransferase activity"/>
    <property type="evidence" value="ECO:0007669"/>
    <property type="project" value="TreeGrafter"/>
</dbReference>
<evidence type="ECO:0000313" key="5">
    <source>
        <dbReference type="Proteomes" id="UP000800235"/>
    </source>
</evidence>
<feature type="region of interest" description="Disordered" evidence="1">
    <location>
        <begin position="612"/>
        <end position="676"/>
    </location>
</feature>
<dbReference type="PANTHER" id="PTHR31605">
    <property type="entry name" value="GLYCEROL-3-PHOSPHATE O-ACYLTRANSFERASE 1"/>
    <property type="match status" value="1"/>
</dbReference>
<keyword evidence="5" id="KW-1185">Reference proteome</keyword>
<sequence length="795" mass="87865">MAANKSAKTKLAPMNNFVYDLFLWIFSIVMDLFFREVHPRSSWKVPRKGPVIFVAAPHANQFVDPLILMRVVRSESHRRISFLIAEKSMRRKVIGFLAGLVGPVPVGRALDSTKSMPGTIYLPDPDNDPLLVRGIGTNFEAKDFQVGGLLVLPNVNHAAANAEILEIHGPEEIRLKKPFKGDTAIGQITGRQIVVPDGSTEEEVRKSWKNGDFQGTKFKVAPKVDQTKVYDAVFEKLNQGGCVGIFPEGGSHDRTELLPLKAGVAIMALGALAANPDCGLKIVPCGMNYFHAHKFRSRAVVEFGTPVEVDPELVELYKTGERREAVSKLLEEVYNALVAVTVTSPDYDTLMLIQAVRRLYNPKGKKLPLPMVVELNRRLVKGYQRYKDDPRIIDLKKSVLQYNKQLLQLNLRDHQVEYARLPILKVFFTLFYRLGKLILLSAGVLPGLVLFSPIFIAGKLISIRKSREALAASTVKIQARDVVATWKLLVAMALAPALYTFYTFLLTYWTYRNRIQGYIPDYVPLWAVVLFGYIFFPTITYAALRFGETGMDIAKSIRPLAIALSPAHGTLLVRIREKRAALSSKVTELINELGPEMFPDFDSTRVVANPFRDGAKTPGGTVLRQDSVATPTTPTRGKGAEGEELGTPTSPNGHISFNFQPTADSNSQNNNIFGSGHGLLPRNESFKNLSNIGLFASRPGTPHHHRSRSRTNSSGFPLHNFSSLDTQASFDEVSQKIRGAMRERGARRRSESEKAQGWESGGSTPGSEDEGGGGGLRMTTKNQGRGVGRKEGKAE</sequence>